<dbReference type="AlphaFoldDB" id="D4BGR6"/>
<comment type="caution">
    <text evidence="2">The sequence shown here is derived from an EMBL/GenBank/DDBJ whole genome shotgun (WGS) entry which is preliminary data.</text>
</comment>
<evidence type="ECO:0000256" key="1">
    <source>
        <dbReference type="SAM" id="SignalP"/>
    </source>
</evidence>
<sequence>MPMKNSMKTLLIGSGLLLSAVAHADETNCQLTVSQAEVNYSQMRRDDIVTTQQNWHKMAEREVTLSASCPEKMQMAVLAQGAAGEKGRFQFGQKGGVAFKVSNVFIDGKEYRVGKTTDQINLTPESGSAASLYIHNNDAIVAVDNNTVPEGKQMSFTVTLFPVLNDAAFSGNNDETQLETDITWQLLTRVK</sequence>
<dbReference type="InterPro" id="IPR059221">
    <property type="entry name" value="Hypothethical_fimbrial"/>
</dbReference>
<protein>
    <recommendedName>
        <fullName evidence="4">Fimbrial protein</fullName>
    </recommendedName>
</protein>
<gene>
    <name evidence="2" type="ORF">CIT292_09716</name>
</gene>
<feature type="signal peptide" evidence="1">
    <location>
        <begin position="1"/>
        <end position="24"/>
    </location>
</feature>
<accession>D4BGR6</accession>
<evidence type="ECO:0008006" key="4">
    <source>
        <dbReference type="Google" id="ProtNLM"/>
    </source>
</evidence>
<organism evidence="2 3">
    <name type="scientific">Citrobacter youngae ATCC 29220</name>
    <dbReference type="NCBI Taxonomy" id="500640"/>
    <lineage>
        <taxon>Bacteria</taxon>
        <taxon>Pseudomonadati</taxon>
        <taxon>Pseudomonadota</taxon>
        <taxon>Gammaproteobacteria</taxon>
        <taxon>Enterobacterales</taxon>
        <taxon>Enterobacteriaceae</taxon>
        <taxon>Citrobacter</taxon>
        <taxon>Citrobacter freundii complex</taxon>
    </lineage>
</organism>
<evidence type="ECO:0000313" key="2">
    <source>
        <dbReference type="EMBL" id="EFE06666.1"/>
    </source>
</evidence>
<dbReference type="eggNOG" id="ENOG5030UWJ">
    <property type="taxonomic scope" value="Bacteria"/>
</dbReference>
<feature type="chain" id="PRO_5003054140" description="Fimbrial protein" evidence="1">
    <location>
        <begin position="25"/>
        <end position="191"/>
    </location>
</feature>
<dbReference type="Proteomes" id="UP000003880">
    <property type="component" value="Unassembled WGS sequence"/>
</dbReference>
<reference evidence="2 3" key="1">
    <citation type="submission" date="2010-02" db="EMBL/GenBank/DDBJ databases">
        <authorList>
            <person name="Weinstock G."/>
            <person name="Sodergren E."/>
            <person name="Clifton S."/>
            <person name="Fulton L."/>
            <person name="Fulton B."/>
            <person name="Courtney L."/>
            <person name="Fronick C."/>
            <person name="Harrison M."/>
            <person name="Strong C."/>
            <person name="Farmer C."/>
            <person name="Delahaunty K."/>
            <person name="Markovic C."/>
            <person name="Hall O."/>
            <person name="Minx P."/>
            <person name="Tomlinson C."/>
            <person name="Mitreva M."/>
            <person name="Nelson J."/>
            <person name="Hou S."/>
            <person name="Wollam A."/>
            <person name="Pepin K.H."/>
            <person name="Johnson M."/>
            <person name="Bhonagiri V."/>
            <person name="Zhang X."/>
            <person name="Suruliraj S."/>
            <person name="Warren W."/>
            <person name="Chinwalla A."/>
            <person name="Mardis E.R."/>
            <person name="Wilson R.K."/>
        </authorList>
    </citation>
    <scope>NUCLEOTIDE SEQUENCE [LARGE SCALE GENOMIC DNA]</scope>
    <source>
        <strain evidence="2 3">ATCC 29220</strain>
    </source>
</reference>
<dbReference type="HOGENOM" id="CLU_1473005_0_0_6"/>
<keyword evidence="1" id="KW-0732">Signal</keyword>
<name>D4BGR6_9ENTR</name>
<evidence type="ECO:0000313" key="3">
    <source>
        <dbReference type="Proteomes" id="UP000003880"/>
    </source>
</evidence>
<proteinExistence type="predicted"/>
<dbReference type="EMBL" id="ABWL02000021">
    <property type="protein sequence ID" value="EFE06666.1"/>
    <property type="molecule type" value="Genomic_DNA"/>
</dbReference>
<dbReference type="NCBIfam" id="NF011829">
    <property type="entry name" value="PRK15301.1"/>
    <property type="match status" value="1"/>
</dbReference>